<dbReference type="InterPro" id="IPR011704">
    <property type="entry name" value="ATPase_dyneun-rel_AAA"/>
</dbReference>
<gene>
    <name evidence="2" type="ORF">GCM10009765_57370</name>
</gene>
<dbReference type="InterPro" id="IPR050764">
    <property type="entry name" value="CbbQ/NirQ/NorQ/GpvN"/>
</dbReference>
<dbReference type="SMART" id="SM00382">
    <property type="entry name" value="AAA"/>
    <property type="match status" value="1"/>
</dbReference>
<comment type="caution">
    <text evidence="2">The sequence shown here is derived from an EMBL/GenBank/DDBJ whole genome shotgun (WGS) entry which is preliminary data.</text>
</comment>
<dbReference type="InterPro" id="IPR003593">
    <property type="entry name" value="AAA+_ATPase"/>
</dbReference>
<dbReference type="PIRSF" id="PIRSF002849">
    <property type="entry name" value="AAA_ATPase_chaperone_MoxR_prd"/>
    <property type="match status" value="1"/>
</dbReference>
<dbReference type="SUPFAM" id="SSF52540">
    <property type="entry name" value="P-loop containing nucleoside triphosphate hydrolases"/>
    <property type="match status" value="1"/>
</dbReference>
<dbReference type="RefSeq" id="WP_425551995.1">
    <property type="nucleotide sequence ID" value="NZ_BAAANY010000023.1"/>
</dbReference>
<organism evidence="2 3">
    <name type="scientific">Fodinicola feengrottensis</name>
    <dbReference type="NCBI Taxonomy" id="435914"/>
    <lineage>
        <taxon>Bacteria</taxon>
        <taxon>Bacillati</taxon>
        <taxon>Actinomycetota</taxon>
        <taxon>Actinomycetes</taxon>
        <taxon>Mycobacteriales</taxon>
        <taxon>Fodinicola</taxon>
    </lineage>
</organism>
<dbReference type="Pfam" id="PF07728">
    <property type="entry name" value="AAA_5"/>
    <property type="match status" value="1"/>
</dbReference>
<dbReference type="PANTHER" id="PTHR42759:SF1">
    <property type="entry name" value="MAGNESIUM-CHELATASE SUBUNIT CHLD"/>
    <property type="match status" value="1"/>
</dbReference>
<dbReference type="Gene3D" id="3.40.50.300">
    <property type="entry name" value="P-loop containing nucleotide triphosphate hydrolases"/>
    <property type="match status" value="1"/>
</dbReference>
<proteinExistence type="predicted"/>
<dbReference type="PANTHER" id="PTHR42759">
    <property type="entry name" value="MOXR FAMILY PROTEIN"/>
    <property type="match status" value="1"/>
</dbReference>
<dbReference type="EMBL" id="BAAANY010000023">
    <property type="protein sequence ID" value="GAA1700470.1"/>
    <property type="molecule type" value="Genomic_DNA"/>
</dbReference>
<accession>A0ABP4U892</accession>
<evidence type="ECO:0000259" key="1">
    <source>
        <dbReference type="SMART" id="SM00382"/>
    </source>
</evidence>
<dbReference type="Proteomes" id="UP001500618">
    <property type="component" value="Unassembled WGS sequence"/>
</dbReference>
<name>A0ABP4U892_9ACTN</name>
<dbReference type="CDD" id="cd00009">
    <property type="entry name" value="AAA"/>
    <property type="match status" value="1"/>
</dbReference>
<reference evidence="3" key="1">
    <citation type="journal article" date="2019" name="Int. J. Syst. Evol. Microbiol.">
        <title>The Global Catalogue of Microorganisms (GCM) 10K type strain sequencing project: providing services to taxonomists for standard genome sequencing and annotation.</title>
        <authorList>
            <consortium name="The Broad Institute Genomics Platform"/>
            <consortium name="The Broad Institute Genome Sequencing Center for Infectious Disease"/>
            <person name="Wu L."/>
            <person name="Ma J."/>
        </authorList>
    </citation>
    <scope>NUCLEOTIDE SEQUENCE [LARGE SCALE GENOMIC DNA]</scope>
    <source>
        <strain evidence="3">JCM 14718</strain>
    </source>
</reference>
<evidence type="ECO:0000313" key="3">
    <source>
        <dbReference type="Proteomes" id="UP001500618"/>
    </source>
</evidence>
<dbReference type="InterPro" id="IPR027417">
    <property type="entry name" value="P-loop_NTPase"/>
</dbReference>
<protein>
    <recommendedName>
        <fullName evidence="1">AAA+ ATPase domain-containing protein</fullName>
    </recommendedName>
</protein>
<sequence>MVAAAGGRLVGRRREAEVVAAALGAGRNILLEGPPGTGKTTLLTALAAGAGLPLVLVEGNAELTPARLAGHHDPSRVLSEDYHSGNFVPGPLLRAMTDGALLYVEELNRIPEETLNVLLGALSERQIHLPRVGTVPAESTFRLIAAMNPYDAIGTTRITPALYDRSCRVAMGYQDELTEIAIVIAETGDRSALAKRAVRAVRATRTHPEIRVPASVRGAIDTVLVAGQLAEIRSESAPGEHTALDSALAALTGRITIADGGGRTAEDIVTEIWEEAGRSGKA</sequence>
<evidence type="ECO:0000313" key="2">
    <source>
        <dbReference type="EMBL" id="GAA1700470.1"/>
    </source>
</evidence>
<feature type="domain" description="AAA+ ATPase" evidence="1">
    <location>
        <begin position="25"/>
        <end position="176"/>
    </location>
</feature>
<keyword evidence="3" id="KW-1185">Reference proteome</keyword>